<gene>
    <name evidence="9" type="ORF">bhn_I0274</name>
</gene>
<feature type="transmembrane region" description="Helical" evidence="7">
    <location>
        <begin position="180"/>
        <end position="204"/>
    </location>
</feature>
<evidence type="ECO:0000259" key="8">
    <source>
        <dbReference type="Pfam" id="PF00892"/>
    </source>
</evidence>
<evidence type="ECO:0000256" key="7">
    <source>
        <dbReference type="SAM" id="Phobius"/>
    </source>
</evidence>
<comment type="similarity">
    <text evidence="2">Belongs to the EamA transporter family.</text>
</comment>
<comment type="subcellular location">
    <subcellularLocation>
        <location evidence="1">Cell membrane</location>
        <topology evidence="1">Multi-pass membrane protein</topology>
    </subcellularLocation>
</comment>
<feature type="transmembrane region" description="Helical" evidence="7">
    <location>
        <begin position="150"/>
        <end position="168"/>
    </location>
</feature>
<dbReference type="Proteomes" id="UP000179284">
    <property type="component" value="Chromosome I"/>
</dbReference>
<keyword evidence="5 7" id="KW-1133">Transmembrane helix</keyword>
<dbReference type="InterPro" id="IPR037185">
    <property type="entry name" value="EmrE-like"/>
</dbReference>
<feature type="domain" description="EamA" evidence="8">
    <location>
        <begin position="8"/>
        <end position="143"/>
    </location>
</feature>
<keyword evidence="6 7" id="KW-0472">Membrane</keyword>
<protein>
    <submittedName>
        <fullName evidence="9">EamA-like transporter family protein</fullName>
    </submittedName>
</protein>
<name>A0A1D9NYC8_9FIRM</name>
<dbReference type="InterPro" id="IPR051258">
    <property type="entry name" value="Diverse_Substrate_Transporter"/>
</dbReference>
<feature type="transmembrane region" description="Helical" evidence="7">
    <location>
        <begin position="127"/>
        <end position="144"/>
    </location>
</feature>
<dbReference type="SUPFAM" id="SSF103481">
    <property type="entry name" value="Multidrug resistance efflux transporter EmrE"/>
    <property type="match status" value="2"/>
</dbReference>
<dbReference type="GO" id="GO:0005886">
    <property type="term" value="C:plasma membrane"/>
    <property type="evidence" value="ECO:0007669"/>
    <property type="project" value="UniProtKB-SubCell"/>
</dbReference>
<evidence type="ECO:0000256" key="5">
    <source>
        <dbReference type="ARBA" id="ARBA00022989"/>
    </source>
</evidence>
<keyword evidence="4 7" id="KW-0812">Transmembrane</keyword>
<feature type="domain" description="EamA" evidence="8">
    <location>
        <begin position="154"/>
        <end position="285"/>
    </location>
</feature>
<feature type="transmembrane region" description="Helical" evidence="7">
    <location>
        <begin position="101"/>
        <end position="120"/>
    </location>
</feature>
<dbReference type="EMBL" id="CP017831">
    <property type="protein sequence ID" value="AOZ95309.1"/>
    <property type="molecule type" value="Genomic_DNA"/>
</dbReference>
<dbReference type="Pfam" id="PF00892">
    <property type="entry name" value="EamA"/>
    <property type="match status" value="2"/>
</dbReference>
<feature type="transmembrane region" description="Helical" evidence="7">
    <location>
        <begin position="268"/>
        <end position="285"/>
    </location>
</feature>
<keyword evidence="3" id="KW-1003">Cell membrane</keyword>
<evidence type="ECO:0000313" key="10">
    <source>
        <dbReference type="Proteomes" id="UP000179284"/>
    </source>
</evidence>
<evidence type="ECO:0000256" key="3">
    <source>
        <dbReference type="ARBA" id="ARBA00022475"/>
    </source>
</evidence>
<dbReference type="PANTHER" id="PTHR42920">
    <property type="entry name" value="OS03G0707200 PROTEIN-RELATED"/>
    <property type="match status" value="1"/>
</dbReference>
<dbReference type="RefSeq" id="WP_071175098.1">
    <property type="nucleotide sequence ID" value="NZ_CP017831.1"/>
</dbReference>
<reference evidence="10" key="1">
    <citation type="submission" date="2016-10" db="EMBL/GenBank/DDBJ databases">
        <title>The complete genome sequence of the rumen bacterium Butyrivibrio hungatei MB2003.</title>
        <authorList>
            <person name="Palevich N."/>
            <person name="Kelly W.J."/>
            <person name="Leahy S.C."/>
            <person name="Altermann E."/>
            <person name="Rakonjac J."/>
            <person name="Attwood G.T."/>
        </authorList>
    </citation>
    <scope>NUCLEOTIDE SEQUENCE [LARGE SCALE GENOMIC DNA]</scope>
    <source>
        <strain evidence="10">MB2003</strain>
    </source>
</reference>
<sequence>MDYKKLNAIIYALLAALFYAINIPCSKLLLNNVSPTFMAAFLYLGAGLGVGIMYIFHAKKESTEERLGREDVPYTFAMVVLDIIAPILLMIGIKLGTAANASLLGNFEIVATTLIAFGLFREKVSTRLWGAISLITVASIILSFSGEGSFSFSLGSVFVLGATVCWGLENNCTRKISGKSTYEIVTIKGIGSGTGSFIVAMALGENIPRLSYIGIIMILGFVAYELSIFTYIRAQKTLGAAKTSAYYAVAPFIGVVMSAVFLKERFTMLFIIALIIMITGTVLIVRDTLIHSHKHAHTHLITHTHDGSTHTHAIEHSHDHTHVIMEGKHGHTHSVEELETALGHRGEL</sequence>
<dbReference type="InterPro" id="IPR000620">
    <property type="entry name" value="EamA_dom"/>
</dbReference>
<dbReference type="PANTHER" id="PTHR42920:SF11">
    <property type="entry name" value="INNER MEMBRANE PROTEIN YTFF"/>
    <property type="match status" value="1"/>
</dbReference>
<feature type="transmembrane region" description="Helical" evidence="7">
    <location>
        <begin position="210"/>
        <end position="232"/>
    </location>
</feature>
<feature type="transmembrane region" description="Helical" evidence="7">
    <location>
        <begin position="244"/>
        <end position="262"/>
    </location>
</feature>
<feature type="transmembrane region" description="Helical" evidence="7">
    <location>
        <begin position="9"/>
        <end position="30"/>
    </location>
</feature>
<dbReference type="KEGG" id="bhu:bhn_I0274"/>
<feature type="transmembrane region" description="Helical" evidence="7">
    <location>
        <begin position="76"/>
        <end position="95"/>
    </location>
</feature>
<keyword evidence="10" id="KW-1185">Reference proteome</keyword>
<evidence type="ECO:0000313" key="9">
    <source>
        <dbReference type="EMBL" id="AOZ95309.1"/>
    </source>
</evidence>
<accession>A0A1D9NYC8</accession>
<proteinExistence type="inferred from homology"/>
<evidence type="ECO:0000256" key="1">
    <source>
        <dbReference type="ARBA" id="ARBA00004651"/>
    </source>
</evidence>
<evidence type="ECO:0000256" key="4">
    <source>
        <dbReference type="ARBA" id="ARBA00022692"/>
    </source>
</evidence>
<feature type="transmembrane region" description="Helical" evidence="7">
    <location>
        <begin position="36"/>
        <end position="56"/>
    </location>
</feature>
<organism evidence="9 10">
    <name type="scientific">Butyrivibrio hungatei</name>
    <dbReference type="NCBI Taxonomy" id="185008"/>
    <lineage>
        <taxon>Bacteria</taxon>
        <taxon>Bacillati</taxon>
        <taxon>Bacillota</taxon>
        <taxon>Clostridia</taxon>
        <taxon>Lachnospirales</taxon>
        <taxon>Lachnospiraceae</taxon>
        <taxon>Butyrivibrio</taxon>
    </lineage>
</organism>
<evidence type="ECO:0000256" key="2">
    <source>
        <dbReference type="ARBA" id="ARBA00007362"/>
    </source>
</evidence>
<evidence type="ECO:0000256" key="6">
    <source>
        <dbReference type="ARBA" id="ARBA00023136"/>
    </source>
</evidence>
<dbReference type="AlphaFoldDB" id="A0A1D9NYC8"/>
<dbReference type="OrthoDB" id="9794287at2"/>